<gene>
    <name evidence="1" type="ORF">EYW49_09065</name>
</gene>
<dbReference type="RefSeq" id="WP_131308546.1">
    <property type="nucleotide sequence ID" value="NZ_SJFN01000011.1"/>
</dbReference>
<proteinExistence type="predicted"/>
<accession>A0A4Q9VR96</accession>
<evidence type="ECO:0000313" key="1">
    <source>
        <dbReference type="EMBL" id="TBW38411.1"/>
    </source>
</evidence>
<sequence length="220" mass="23936">MSYHVPRRFLATIVPRAWTTHGQIVIFDPWGEEARTWDYDPACAFRGTLTTCAGYSKQHHYNRNPLIGRPIEFVITGAGRSLRDLPHIAHAPLCEFGVFNRRANVADSLTAAGPEIRGAVIKALVGGVPGNDGEVRAKIGASEIVVNPTTGAWSITHADGHRRAGRNLRRFVLALGAVPDGVAAVRLLETIFKWKIPPDAALKIADAIDECAPIPKEVRP</sequence>
<evidence type="ECO:0000313" key="2">
    <source>
        <dbReference type="Proteomes" id="UP000292781"/>
    </source>
</evidence>
<comment type="caution">
    <text evidence="1">The sequence shown here is derived from an EMBL/GenBank/DDBJ whole genome shotgun (WGS) entry which is preliminary data.</text>
</comment>
<dbReference type="Proteomes" id="UP000292781">
    <property type="component" value="Unassembled WGS sequence"/>
</dbReference>
<dbReference type="EMBL" id="SJFN01000011">
    <property type="protein sequence ID" value="TBW38411.1"/>
    <property type="molecule type" value="Genomic_DNA"/>
</dbReference>
<dbReference type="AlphaFoldDB" id="A0A4Q9VR96"/>
<protein>
    <submittedName>
        <fullName evidence="1">Uncharacterized protein</fullName>
    </submittedName>
</protein>
<organism evidence="1 2">
    <name type="scientific">Siculibacillus lacustris</name>
    <dbReference type="NCBI Taxonomy" id="1549641"/>
    <lineage>
        <taxon>Bacteria</taxon>
        <taxon>Pseudomonadati</taxon>
        <taxon>Pseudomonadota</taxon>
        <taxon>Alphaproteobacteria</taxon>
        <taxon>Hyphomicrobiales</taxon>
        <taxon>Ancalomicrobiaceae</taxon>
        <taxon>Siculibacillus</taxon>
    </lineage>
</organism>
<name>A0A4Q9VR96_9HYPH</name>
<keyword evidence="2" id="KW-1185">Reference proteome</keyword>
<reference evidence="1 2" key="1">
    <citation type="submission" date="2019-02" db="EMBL/GenBank/DDBJ databases">
        <title>Siculibacillus lacustris gen. nov., sp. nov., a new rosette-forming bacterium isolated from a freshwater crater lake (Lake St. Ana, Romania).</title>
        <authorList>
            <person name="Felfoldi T."/>
            <person name="Marton Z."/>
            <person name="Szabo A."/>
            <person name="Mentes A."/>
            <person name="Boka K."/>
            <person name="Marialigeti K."/>
            <person name="Mathe I."/>
            <person name="Koncz M."/>
            <person name="Schumann P."/>
            <person name="Toth E."/>
        </authorList>
    </citation>
    <scope>NUCLEOTIDE SEQUENCE [LARGE SCALE GENOMIC DNA]</scope>
    <source>
        <strain evidence="1 2">SA-279</strain>
    </source>
</reference>